<evidence type="ECO:0000256" key="8">
    <source>
        <dbReference type="ARBA" id="ARBA00023002"/>
    </source>
</evidence>
<dbReference type="EMBL" id="CP006986">
    <property type="protein sequence ID" value="AIC26939.1"/>
    <property type="molecule type" value="Genomic_DNA"/>
</dbReference>
<protein>
    <recommendedName>
        <fullName evidence="6">Phenylalanine-4-hydroxylase</fullName>
        <ecNumber evidence="5">1.14.16.1</ecNumber>
    </recommendedName>
    <alternativeName>
        <fullName evidence="12">Phe-4-monooxygenase</fullName>
    </alternativeName>
</protein>
<evidence type="ECO:0000256" key="5">
    <source>
        <dbReference type="ARBA" id="ARBA00011995"/>
    </source>
</evidence>
<name>A0A060HZL5_RHIET</name>
<dbReference type="GO" id="GO:0006559">
    <property type="term" value="P:L-phenylalanine catabolic process"/>
    <property type="evidence" value="ECO:0007669"/>
    <property type="project" value="UniProtKB-UniPathway"/>
</dbReference>
<dbReference type="InterPro" id="IPR001273">
    <property type="entry name" value="ArAA_hydroxylase"/>
</dbReference>
<feature type="binding site" evidence="13">
    <location>
        <position position="167"/>
    </location>
    <ligand>
        <name>Fe cation</name>
        <dbReference type="ChEBI" id="CHEBI:24875"/>
    </ligand>
</feature>
<feature type="binding site" evidence="13">
    <location>
        <position position="127"/>
    </location>
    <ligand>
        <name>Fe cation</name>
        <dbReference type="ChEBI" id="CHEBI:24875"/>
    </ligand>
</feature>
<comment type="cofactor">
    <cofactor evidence="2 13">
        <name>Fe(2+)</name>
        <dbReference type="ChEBI" id="CHEBI:29033"/>
    </cofactor>
</comment>
<keyword evidence="10" id="KW-0503">Monooxygenase</keyword>
<dbReference type="PROSITE" id="PS00367">
    <property type="entry name" value="BH4_AAA_HYDROXYL_1"/>
    <property type="match status" value="1"/>
</dbReference>
<dbReference type="InterPro" id="IPR005960">
    <property type="entry name" value="Phe-4-hydroxylase_mono"/>
</dbReference>
<evidence type="ECO:0000256" key="3">
    <source>
        <dbReference type="ARBA" id="ARBA00005088"/>
    </source>
</evidence>
<evidence type="ECO:0000256" key="7">
    <source>
        <dbReference type="ARBA" id="ARBA00022723"/>
    </source>
</evidence>
<dbReference type="UniPathway" id="UPA00139">
    <property type="reaction ID" value="UER00337"/>
</dbReference>
<dbReference type="EC" id="1.14.16.1" evidence="5"/>
<dbReference type="InterPro" id="IPR019774">
    <property type="entry name" value="Aromatic-AA_hydroxylase_C"/>
</dbReference>
<evidence type="ECO:0000256" key="1">
    <source>
        <dbReference type="ARBA" id="ARBA00001060"/>
    </source>
</evidence>
<evidence type="ECO:0000256" key="12">
    <source>
        <dbReference type="ARBA" id="ARBA00029922"/>
    </source>
</evidence>
<dbReference type="OrthoDB" id="9780502at2"/>
<dbReference type="AlphaFoldDB" id="A0A060HZL5"/>
<keyword evidence="11" id="KW-0585">Phenylalanine catabolism</keyword>
<evidence type="ECO:0000259" key="14">
    <source>
        <dbReference type="PROSITE" id="PS51410"/>
    </source>
</evidence>
<evidence type="ECO:0000313" key="16">
    <source>
        <dbReference type="Proteomes" id="UP000027180"/>
    </source>
</evidence>
<dbReference type="Proteomes" id="UP000027180">
    <property type="component" value="Chromosome"/>
</dbReference>
<feature type="binding site" evidence="13">
    <location>
        <position position="122"/>
    </location>
    <ligand>
        <name>Fe cation</name>
        <dbReference type="ChEBI" id="CHEBI:24875"/>
    </ligand>
</feature>
<dbReference type="InterPro" id="IPR036329">
    <property type="entry name" value="Aro-AA_hydroxylase_C_sf"/>
</dbReference>
<dbReference type="PANTHER" id="PTHR11473:SF24">
    <property type="entry name" value="PHENYLALANINE-4-HYDROXYLASE"/>
    <property type="match status" value="1"/>
</dbReference>
<dbReference type="RefSeq" id="WP_038688377.1">
    <property type="nucleotide sequence ID" value="NZ_CP006986.1"/>
</dbReference>
<feature type="domain" description="Biopterin-dependent aromatic amino acid hydroxylase family profile" evidence="14">
    <location>
        <begin position="1"/>
        <end position="263"/>
    </location>
</feature>
<dbReference type="InterPro" id="IPR036951">
    <property type="entry name" value="ArAA_hydroxylase_sf"/>
</dbReference>
<gene>
    <name evidence="15" type="primary">phhA</name>
    <name evidence="15" type="ORF">IE4771_CH01814</name>
</gene>
<evidence type="ECO:0000256" key="6">
    <source>
        <dbReference type="ARBA" id="ARBA00020276"/>
    </source>
</evidence>
<dbReference type="SUPFAM" id="SSF56534">
    <property type="entry name" value="Aromatic aminoacid monoxygenases, catalytic and oligomerization domains"/>
    <property type="match status" value="1"/>
</dbReference>
<dbReference type="GO" id="GO:0005506">
    <property type="term" value="F:iron ion binding"/>
    <property type="evidence" value="ECO:0007669"/>
    <property type="project" value="InterPro"/>
</dbReference>
<dbReference type="Gene3D" id="1.10.800.10">
    <property type="entry name" value="Aromatic amino acid hydroxylase"/>
    <property type="match status" value="1"/>
</dbReference>
<accession>A0A060HZL5</accession>
<dbReference type="PROSITE" id="PS51410">
    <property type="entry name" value="BH4_AAA_HYDROXYL_2"/>
    <property type="match status" value="1"/>
</dbReference>
<dbReference type="GO" id="GO:0004505">
    <property type="term" value="F:phenylalanine 4-monooxygenase activity"/>
    <property type="evidence" value="ECO:0007669"/>
    <property type="project" value="UniProtKB-EC"/>
</dbReference>
<evidence type="ECO:0000256" key="13">
    <source>
        <dbReference type="PIRSR" id="PIRSR601273-2"/>
    </source>
</evidence>
<keyword evidence="7 13" id="KW-0479">Metal-binding</keyword>
<dbReference type="InterPro" id="IPR018301">
    <property type="entry name" value="ArAA_hydroxylase_Fe/CU_BS"/>
</dbReference>
<dbReference type="Pfam" id="PF00351">
    <property type="entry name" value="Biopterin_H"/>
    <property type="match status" value="1"/>
</dbReference>
<keyword evidence="9 13" id="KW-0408">Iron</keyword>
<keyword evidence="8 15" id="KW-0560">Oxidoreductase</keyword>
<sequence>MTKESSYTAKLPGPDGLYDYSPEEDAIWGELYRRQMKILADTACQEYLDGVKLLGLKPEKVPQLLDVNRRLNETTGFGVEGVPALIPPSRFYELLSQGKFPLATFLRRREHIDYIEEPDLFHEVFGHCPLLTNQSYANFVRHFGETAMRLGKGYSWHLFRIFWFTVEFGLINTPQGRRCFGAGIVSSPSEAKAATEGTACEFRPFDLLSVLRTPYRIDILQPIYYVIDSFADLEAIVEQDIGGMILKAKTLGDFAPAFEAKAS</sequence>
<dbReference type="KEGG" id="rei:IE4771_CH01814"/>
<proteinExistence type="inferred from homology"/>
<evidence type="ECO:0000256" key="10">
    <source>
        <dbReference type="ARBA" id="ARBA00023033"/>
    </source>
</evidence>
<evidence type="ECO:0000256" key="11">
    <source>
        <dbReference type="ARBA" id="ARBA00023232"/>
    </source>
</evidence>
<dbReference type="PANTHER" id="PTHR11473">
    <property type="entry name" value="AROMATIC AMINO ACID HYDROXYLASE"/>
    <property type="match status" value="1"/>
</dbReference>
<comment type="pathway">
    <text evidence="3">Amino-acid degradation; L-phenylalanine degradation; acetoacetate and fumarate from L-phenylalanine: step 1/6.</text>
</comment>
<evidence type="ECO:0000313" key="15">
    <source>
        <dbReference type="EMBL" id="AIC26939.1"/>
    </source>
</evidence>
<evidence type="ECO:0000256" key="4">
    <source>
        <dbReference type="ARBA" id="ARBA00009712"/>
    </source>
</evidence>
<comment type="catalytic activity">
    <reaction evidence="1">
        <text>(6R)-L-erythro-5,6,7,8-tetrahydrobiopterin + L-phenylalanine + O2 = (4aS,6R)-4a-hydroxy-L-erythro-5,6,7,8-tetrahydrobiopterin + L-tyrosine</text>
        <dbReference type="Rhea" id="RHEA:20273"/>
        <dbReference type="ChEBI" id="CHEBI:15379"/>
        <dbReference type="ChEBI" id="CHEBI:15642"/>
        <dbReference type="ChEBI" id="CHEBI:58095"/>
        <dbReference type="ChEBI" id="CHEBI:58315"/>
        <dbReference type="ChEBI" id="CHEBI:59560"/>
        <dbReference type="EC" id="1.14.16.1"/>
    </reaction>
</comment>
<dbReference type="HOGENOM" id="CLU_023198_1_1_5"/>
<dbReference type="NCBIfam" id="NF008877">
    <property type="entry name" value="PRK11913.1-2"/>
    <property type="match status" value="1"/>
</dbReference>
<reference evidence="15 16" key="1">
    <citation type="submission" date="2013-12" db="EMBL/GenBank/DDBJ databases">
        <title>Complete genome sequence of Rhizobium etli bv. mimosae IE4771.</title>
        <authorList>
            <person name="Bustos P."/>
            <person name="Santamaria R.I."/>
            <person name="Lozano L."/>
            <person name="Ormeno-Orrillo E."/>
            <person name="Rogel M.A."/>
            <person name="Romero D."/>
            <person name="Cevallos M.A."/>
            <person name="Martinez-Romero E."/>
            <person name="Gonzalez V."/>
        </authorList>
    </citation>
    <scope>NUCLEOTIDE SEQUENCE [LARGE SCALE GENOMIC DNA]</scope>
    <source>
        <strain evidence="15 16">IE4771</strain>
    </source>
</reference>
<dbReference type="NCBIfam" id="TIGR01267">
    <property type="entry name" value="Phe4hydrox_mono"/>
    <property type="match status" value="1"/>
</dbReference>
<evidence type="ECO:0000256" key="2">
    <source>
        <dbReference type="ARBA" id="ARBA00001954"/>
    </source>
</evidence>
<evidence type="ECO:0000256" key="9">
    <source>
        <dbReference type="ARBA" id="ARBA00023004"/>
    </source>
</evidence>
<organism evidence="15 16">
    <name type="scientific">Rhizobium etli bv. mimosae str. IE4771</name>
    <dbReference type="NCBI Taxonomy" id="1432050"/>
    <lineage>
        <taxon>Bacteria</taxon>
        <taxon>Pseudomonadati</taxon>
        <taxon>Pseudomonadota</taxon>
        <taxon>Alphaproteobacteria</taxon>
        <taxon>Hyphomicrobiales</taxon>
        <taxon>Rhizobiaceae</taxon>
        <taxon>Rhizobium/Agrobacterium group</taxon>
        <taxon>Rhizobium</taxon>
    </lineage>
</organism>
<comment type="similarity">
    <text evidence="4">Belongs to the biopterin-dependent aromatic amino acid hydroxylase family.</text>
</comment>